<evidence type="ECO:0000256" key="1">
    <source>
        <dbReference type="RuleBase" id="RU003860"/>
    </source>
</evidence>
<sequence>MSSPAPADLRALLLERLSALDPTQLDLIDESHLHAGHAGAQGGARHFRVRILSKQFQGLGTLARHRLVYDCVRDLMPHPIHALAIEAGTPPIEGFS</sequence>
<dbReference type="EMBL" id="JBHSDY010000005">
    <property type="protein sequence ID" value="MFC4298221.1"/>
    <property type="molecule type" value="Genomic_DNA"/>
</dbReference>
<dbReference type="PANTHER" id="PTHR46230">
    <property type="match status" value="1"/>
</dbReference>
<evidence type="ECO:0000313" key="2">
    <source>
        <dbReference type="EMBL" id="MFC4298221.1"/>
    </source>
</evidence>
<protein>
    <submittedName>
        <fullName evidence="2">BolA family protein</fullName>
    </submittedName>
</protein>
<dbReference type="InterPro" id="IPR036065">
    <property type="entry name" value="BolA-like_sf"/>
</dbReference>
<name>A0ABV8RXV6_9BURK</name>
<comment type="caution">
    <text evidence="2">The sequence shown here is derived from an EMBL/GenBank/DDBJ whole genome shotgun (WGS) entry which is preliminary data.</text>
</comment>
<reference evidence="3" key="1">
    <citation type="journal article" date="2019" name="Int. J. Syst. Evol. Microbiol.">
        <title>The Global Catalogue of Microorganisms (GCM) 10K type strain sequencing project: providing services to taxonomists for standard genome sequencing and annotation.</title>
        <authorList>
            <consortium name="The Broad Institute Genomics Platform"/>
            <consortium name="The Broad Institute Genome Sequencing Center for Infectious Disease"/>
            <person name="Wu L."/>
            <person name="Ma J."/>
        </authorList>
    </citation>
    <scope>NUCLEOTIDE SEQUENCE [LARGE SCALE GENOMIC DNA]</scope>
    <source>
        <strain evidence="3">CGMCC 1.19029</strain>
    </source>
</reference>
<accession>A0ABV8RXV6</accession>
<organism evidence="2 3">
    <name type="scientific">Castellaniella hirudinis</name>
    <dbReference type="NCBI Taxonomy" id="1144617"/>
    <lineage>
        <taxon>Bacteria</taxon>
        <taxon>Pseudomonadati</taxon>
        <taxon>Pseudomonadota</taxon>
        <taxon>Betaproteobacteria</taxon>
        <taxon>Burkholderiales</taxon>
        <taxon>Alcaligenaceae</taxon>
        <taxon>Castellaniella</taxon>
    </lineage>
</organism>
<proteinExistence type="inferred from homology"/>
<evidence type="ECO:0000313" key="3">
    <source>
        <dbReference type="Proteomes" id="UP001595756"/>
    </source>
</evidence>
<dbReference type="Pfam" id="PF01722">
    <property type="entry name" value="BolA"/>
    <property type="match status" value="1"/>
</dbReference>
<gene>
    <name evidence="2" type="ORF">ACFO0J_09240</name>
</gene>
<dbReference type="InterPro" id="IPR002634">
    <property type="entry name" value="BolA"/>
</dbReference>
<dbReference type="PANTHER" id="PTHR46230:SF7">
    <property type="entry name" value="BOLA-LIKE PROTEIN 1"/>
    <property type="match status" value="1"/>
</dbReference>
<dbReference type="Proteomes" id="UP001595756">
    <property type="component" value="Unassembled WGS sequence"/>
</dbReference>
<dbReference type="Gene3D" id="3.30.300.90">
    <property type="entry name" value="BolA-like"/>
    <property type="match status" value="1"/>
</dbReference>
<comment type="similarity">
    <text evidence="1">Belongs to the BolA/IbaG family.</text>
</comment>
<dbReference type="SUPFAM" id="SSF82657">
    <property type="entry name" value="BolA-like"/>
    <property type="match status" value="1"/>
</dbReference>
<dbReference type="RefSeq" id="WP_376812773.1">
    <property type="nucleotide sequence ID" value="NZ_JBHSDY010000005.1"/>
</dbReference>
<keyword evidence="3" id="KW-1185">Reference proteome</keyword>